<name>A0AAE0EEB4_9ROSI</name>
<evidence type="ECO:0000313" key="1">
    <source>
        <dbReference type="EMBL" id="KAK3225248.1"/>
    </source>
</evidence>
<gene>
    <name evidence="1" type="ORF">Dsin_005110</name>
</gene>
<sequence>MGWGAGKATPPRTRPIAIPIDSETLFSSPLIIVNFFSSPLVDVGFTLNHKGKYVQEHVDEFNRIVLDLKDIDVKYDDEDLALILLSLLPSSYEHFVDAMMYGRDTLSLEDVKSSLN</sequence>
<dbReference type="EMBL" id="JANJYJ010000002">
    <property type="protein sequence ID" value="KAK3225248.1"/>
    <property type="molecule type" value="Genomic_DNA"/>
</dbReference>
<dbReference type="Proteomes" id="UP001281410">
    <property type="component" value="Unassembled WGS sequence"/>
</dbReference>
<evidence type="ECO:0008006" key="3">
    <source>
        <dbReference type="Google" id="ProtNLM"/>
    </source>
</evidence>
<accession>A0AAE0EEB4</accession>
<dbReference type="AlphaFoldDB" id="A0AAE0EEB4"/>
<dbReference type="Pfam" id="PF14223">
    <property type="entry name" value="Retrotran_gag_2"/>
    <property type="match status" value="1"/>
</dbReference>
<comment type="caution">
    <text evidence="1">The sequence shown here is derived from an EMBL/GenBank/DDBJ whole genome shotgun (WGS) entry which is preliminary data.</text>
</comment>
<keyword evidence="2" id="KW-1185">Reference proteome</keyword>
<protein>
    <recommendedName>
        <fullName evidence="3">Retrovirus-related Pol polyprotein from transposon TNT 1-94</fullName>
    </recommendedName>
</protein>
<evidence type="ECO:0000313" key="2">
    <source>
        <dbReference type="Proteomes" id="UP001281410"/>
    </source>
</evidence>
<proteinExistence type="predicted"/>
<organism evidence="1 2">
    <name type="scientific">Dipteronia sinensis</name>
    <dbReference type="NCBI Taxonomy" id="43782"/>
    <lineage>
        <taxon>Eukaryota</taxon>
        <taxon>Viridiplantae</taxon>
        <taxon>Streptophyta</taxon>
        <taxon>Embryophyta</taxon>
        <taxon>Tracheophyta</taxon>
        <taxon>Spermatophyta</taxon>
        <taxon>Magnoliopsida</taxon>
        <taxon>eudicotyledons</taxon>
        <taxon>Gunneridae</taxon>
        <taxon>Pentapetalae</taxon>
        <taxon>rosids</taxon>
        <taxon>malvids</taxon>
        <taxon>Sapindales</taxon>
        <taxon>Sapindaceae</taxon>
        <taxon>Hippocastanoideae</taxon>
        <taxon>Acereae</taxon>
        <taxon>Dipteronia</taxon>
    </lineage>
</organism>
<reference evidence="1" key="1">
    <citation type="journal article" date="2023" name="Plant J.">
        <title>Genome sequences and population genomics provide insights into the demographic history, inbreeding, and mutation load of two 'living fossil' tree species of Dipteronia.</title>
        <authorList>
            <person name="Feng Y."/>
            <person name="Comes H.P."/>
            <person name="Chen J."/>
            <person name="Zhu S."/>
            <person name="Lu R."/>
            <person name="Zhang X."/>
            <person name="Li P."/>
            <person name="Qiu J."/>
            <person name="Olsen K.M."/>
            <person name="Qiu Y."/>
        </authorList>
    </citation>
    <scope>NUCLEOTIDE SEQUENCE</scope>
    <source>
        <strain evidence="1">NBL</strain>
    </source>
</reference>